<dbReference type="AlphaFoldDB" id="A0A9D5C382"/>
<dbReference type="InterPro" id="IPR006501">
    <property type="entry name" value="Pectinesterase_inhib_dom"/>
</dbReference>
<feature type="domain" description="Pectinesterase inhibitor" evidence="5">
    <location>
        <begin position="31"/>
        <end position="175"/>
    </location>
</feature>
<dbReference type="SUPFAM" id="SSF101148">
    <property type="entry name" value="Plant invertase/pectin methylesterase inhibitor"/>
    <property type="match status" value="1"/>
</dbReference>
<comment type="similarity">
    <text evidence="3">Belongs to the PMEI family.</text>
</comment>
<dbReference type="Gene3D" id="1.20.140.40">
    <property type="entry name" value="Invertase/pectin methylesterase inhibitor family protein"/>
    <property type="match status" value="1"/>
</dbReference>
<evidence type="ECO:0000256" key="2">
    <source>
        <dbReference type="ARBA" id="ARBA00023157"/>
    </source>
</evidence>
<organism evidence="6 7">
    <name type="scientific">Dioscorea zingiberensis</name>
    <dbReference type="NCBI Taxonomy" id="325984"/>
    <lineage>
        <taxon>Eukaryota</taxon>
        <taxon>Viridiplantae</taxon>
        <taxon>Streptophyta</taxon>
        <taxon>Embryophyta</taxon>
        <taxon>Tracheophyta</taxon>
        <taxon>Spermatophyta</taxon>
        <taxon>Magnoliopsida</taxon>
        <taxon>Liliopsida</taxon>
        <taxon>Dioscoreales</taxon>
        <taxon>Dioscoreaceae</taxon>
        <taxon>Dioscorea</taxon>
    </lineage>
</organism>
<dbReference type="InterPro" id="IPR035513">
    <property type="entry name" value="Invertase/methylesterase_inhib"/>
</dbReference>
<keyword evidence="7" id="KW-1185">Reference proteome</keyword>
<evidence type="ECO:0000259" key="5">
    <source>
        <dbReference type="SMART" id="SM00856"/>
    </source>
</evidence>
<dbReference type="OrthoDB" id="764172at2759"/>
<dbReference type="NCBIfam" id="TIGR01614">
    <property type="entry name" value="PME_inhib"/>
    <property type="match status" value="1"/>
</dbReference>
<evidence type="ECO:0000256" key="4">
    <source>
        <dbReference type="SAM" id="SignalP"/>
    </source>
</evidence>
<dbReference type="Pfam" id="PF04043">
    <property type="entry name" value="PMEI"/>
    <property type="match status" value="1"/>
</dbReference>
<dbReference type="PANTHER" id="PTHR35357">
    <property type="entry name" value="OS02G0537100 PROTEIN"/>
    <property type="match status" value="1"/>
</dbReference>
<keyword evidence="1 4" id="KW-0732">Signal</keyword>
<dbReference type="FunFam" id="1.20.140.40:FF:000008">
    <property type="entry name" value="Invertase/pectin methylesterase inhibitor family protein"/>
    <property type="match status" value="1"/>
</dbReference>
<accession>A0A9D5C382</accession>
<keyword evidence="2" id="KW-1015">Disulfide bond</keyword>
<dbReference type="GO" id="GO:0046910">
    <property type="term" value="F:pectinesterase inhibitor activity"/>
    <property type="evidence" value="ECO:0007669"/>
    <property type="project" value="UniProtKB-ARBA"/>
</dbReference>
<proteinExistence type="inferred from homology"/>
<gene>
    <name evidence="6" type="ORF">J5N97_026934</name>
</gene>
<reference evidence="6" key="2">
    <citation type="journal article" date="2022" name="Hortic Res">
        <title>The genome of Dioscorea zingiberensis sheds light on the biosynthesis, origin and evolution of the medicinally important diosgenin saponins.</title>
        <authorList>
            <person name="Li Y."/>
            <person name="Tan C."/>
            <person name="Li Z."/>
            <person name="Guo J."/>
            <person name="Li S."/>
            <person name="Chen X."/>
            <person name="Wang C."/>
            <person name="Dai X."/>
            <person name="Yang H."/>
            <person name="Song W."/>
            <person name="Hou L."/>
            <person name="Xu J."/>
            <person name="Tong Z."/>
            <person name="Xu A."/>
            <person name="Yuan X."/>
            <person name="Wang W."/>
            <person name="Yang Q."/>
            <person name="Chen L."/>
            <person name="Sun Z."/>
            <person name="Wang K."/>
            <person name="Pan B."/>
            <person name="Chen J."/>
            <person name="Bao Y."/>
            <person name="Liu F."/>
            <person name="Qi X."/>
            <person name="Gang D.R."/>
            <person name="Wen J."/>
            <person name="Li J."/>
        </authorList>
    </citation>
    <scope>NUCLEOTIDE SEQUENCE</scope>
    <source>
        <strain evidence="6">Dzin_1.0</strain>
    </source>
</reference>
<protein>
    <recommendedName>
        <fullName evidence="5">Pectinesterase inhibitor domain-containing protein</fullName>
    </recommendedName>
</protein>
<name>A0A9D5C382_9LILI</name>
<feature type="chain" id="PRO_5039482022" description="Pectinesterase inhibitor domain-containing protein" evidence="4">
    <location>
        <begin position="26"/>
        <end position="181"/>
    </location>
</feature>
<dbReference type="EMBL" id="JAGGNH010000008">
    <property type="protein sequence ID" value="KAJ0965796.1"/>
    <property type="molecule type" value="Genomic_DNA"/>
</dbReference>
<evidence type="ECO:0000313" key="6">
    <source>
        <dbReference type="EMBL" id="KAJ0965796.1"/>
    </source>
</evidence>
<sequence length="181" mass="19374">MATQTLKLHLLLLIIIFTTLSTSHARPIPIHDVNFIQNTCKNTQNPSFCVSTLQSDKRSINVTTVDALAGISLGITVSDAESTLSTINDLAEKSPGTALEEDLHVCAQLYSNAIDDLHDAIDQLNSKEYDAAATTVDQAGDAPDSCEAAFTDGVKSPVTDRDKRVKDLCGLSVDLLDLLSS</sequence>
<evidence type="ECO:0000313" key="7">
    <source>
        <dbReference type="Proteomes" id="UP001085076"/>
    </source>
</evidence>
<reference evidence="6" key="1">
    <citation type="submission" date="2021-03" db="EMBL/GenBank/DDBJ databases">
        <authorList>
            <person name="Li Z."/>
            <person name="Yang C."/>
        </authorList>
    </citation>
    <scope>NUCLEOTIDE SEQUENCE</scope>
    <source>
        <strain evidence="6">Dzin_1.0</strain>
        <tissue evidence="6">Leaf</tissue>
    </source>
</reference>
<dbReference type="PANTHER" id="PTHR35357:SF8">
    <property type="entry name" value="OS01G0111000 PROTEIN"/>
    <property type="match status" value="1"/>
</dbReference>
<evidence type="ECO:0000256" key="3">
    <source>
        <dbReference type="ARBA" id="ARBA00038471"/>
    </source>
</evidence>
<feature type="signal peptide" evidence="4">
    <location>
        <begin position="1"/>
        <end position="25"/>
    </location>
</feature>
<dbReference type="SMART" id="SM00856">
    <property type="entry name" value="PMEI"/>
    <property type="match status" value="1"/>
</dbReference>
<evidence type="ECO:0000256" key="1">
    <source>
        <dbReference type="ARBA" id="ARBA00022729"/>
    </source>
</evidence>
<dbReference type="Proteomes" id="UP001085076">
    <property type="component" value="Miscellaneous, Linkage group lg08"/>
</dbReference>
<comment type="caution">
    <text evidence="6">The sequence shown here is derived from an EMBL/GenBank/DDBJ whole genome shotgun (WGS) entry which is preliminary data.</text>
</comment>